<keyword evidence="9 10" id="KW-1208">Phospholipid metabolism</keyword>
<dbReference type="GO" id="GO:0043772">
    <property type="term" value="F:acyl-phosphate glycerol-3-phosphate acyltransferase activity"/>
    <property type="evidence" value="ECO:0007669"/>
    <property type="project" value="UniProtKB-UniRule"/>
</dbReference>
<dbReference type="HAMAP" id="MF_01043">
    <property type="entry name" value="PlsY"/>
    <property type="match status" value="1"/>
</dbReference>
<dbReference type="SMART" id="SM01207">
    <property type="entry name" value="G3P_acyltransf"/>
    <property type="match status" value="1"/>
</dbReference>
<feature type="transmembrane region" description="Helical" evidence="10">
    <location>
        <begin position="77"/>
        <end position="95"/>
    </location>
</feature>
<dbReference type="OrthoDB" id="9777124at2"/>
<comment type="subcellular location">
    <subcellularLocation>
        <location evidence="10">Cell membrane</location>
        <topology evidence="10">Multi-pass membrane protein</topology>
    </subcellularLocation>
</comment>
<dbReference type="GO" id="GO:0008654">
    <property type="term" value="P:phospholipid biosynthetic process"/>
    <property type="evidence" value="ECO:0007669"/>
    <property type="project" value="UniProtKB-UniRule"/>
</dbReference>
<dbReference type="EC" id="2.3.1.275" evidence="10"/>
<keyword evidence="2 10" id="KW-0444">Lipid biosynthesis</keyword>
<evidence type="ECO:0000313" key="12">
    <source>
        <dbReference type="Proteomes" id="UP000238415"/>
    </source>
</evidence>
<evidence type="ECO:0000256" key="7">
    <source>
        <dbReference type="ARBA" id="ARBA00023136"/>
    </source>
</evidence>
<comment type="subunit">
    <text evidence="10">Probably interacts with PlsX.</text>
</comment>
<reference evidence="11 12" key="1">
    <citation type="submission" date="2018-03" db="EMBL/GenBank/DDBJ databases">
        <title>Genome sequence of Moorella humiferrea DSM 23265.</title>
        <authorList>
            <person name="Poehlein A."/>
            <person name="Daniel R."/>
        </authorList>
    </citation>
    <scope>NUCLEOTIDE SEQUENCE [LARGE SCALE GENOMIC DNA]</scope>
    <source>
        <strain evidence="11 12">DSM 23265</strain>
    </source>
</reference>
<evidence type="ECO:0000256" key="3">
    <source>
        <dbReference type="ARBA" id="ARBA00022679"/>
    </source>
</evidence>
<comment type="caution">
    <text evidence="11">The sequence shown here is derived from an EMBL/GenBank/DDBJ whole genome shotgun (WGS) entry which is preliminary data.</text>
</comment>
<dbReference type="AlphaFoldDB" id="A0A2T0AVH4"/>
<keyword evidence="6 10" id="KW-0443">Lipid metabolism</keyword>
<sequence length="194" mass="20612">MWLLALALAYLIGSIPTAYVVGRFVYGFDIRKRGSGNVGATNALRTMGTVPGLVVLAVDALKGVIAVWLGQVAGGPWLAAVTALAAIIGHSWSLFLEFQGGKGVATTAGAVLAMAPAVVLWAGLLWLVIVVLSRYVSLGSIIAAAVAPFLMLFFHRPWPYTLFTLVGAALIIYRHRSNIKRLLTGTEHKLGERS</sequence>
<feature type="transmembrane region" description="Helical" evidence="10">
    <location>
        <begin position="107"/>
        <end position="128"/>
    </location>
</feature>
<proteinExistence type="inferred from homology"/>
<keyword evidence="4 10" id="KW-0812">Transmembrane</keyword>
<feature type="transmembrane region" description="Helical" evidence="10">
    <location>
        <begin position="46"/>
        <end position="70"/>
    </location>
</feature>
<evidence type="ECO:0000256" key="2">
    <source>
        <dbReference type="ARBA" id="ARBA00022516"/>
    </source>
</evidence>
<name>A0A2T0AVH4_9FIRM</name>
<keyword evidence="1 10" id="KW-1003">Cell membrane</keyword>
<dbReference type="Pfam" id="PF02660">
    <property type="entry name" value="G3P_acyltransf"/>
    <property type="match status" value="1"/>
</dbReference>
<keyword evidence="12" id="KW-1185">Reference proteome</keyword>
<dbReference type="GO" id="GO:0005886">
    <property type="term" value="C:plasma membrane"/>
    <property type="evidence" value="ECO:0007669"/>
    <property type="project" value="UniProtKB-SubCell"/>
</dbReference>
<dbReference type="PANTHER" id="PTHR30309">
    <property type="entry name" value="INNER MEMBRANE PROTEIN YGIH"/>
    <property type="match status" value="1"/>
</dbReference>
<evidence type="ECO:0000256" key="1">
    <source>
        <dbReference type="ARBA" id="ARBA00022475"/>
    </source>
</evidence>
<evidence type="ECO:0000256" key="5">
    <source>
        <dbReference type="ARBA" id="ARBA00022989"/>
    </source>
</evidence>
<comment type="catalytic activity">
    <reaction evidence="10">
        <text>an acyl phosphate + sn-glycerol 3-phosphate = a 1-acyl-sn-glycero-3-phosphate + phosphate</text>
        <dbReference type="Rhea" id="RHEA:34075"/>
        <dbReference type="ChEBI" id="CHEBI:43474"/>
        <dbReference type="ChEBI" id="CHEBI:57597"/>
        <dbReference type="ChEBI" id="CHEBI:57970"/>
        <dbReference type="ChEBI" id="CHEBI:59918"/>
        <dbReference type="EC" id="2.3.1.275"/>
    </reaction>
</comment>
<dbReference type="UniPathway" id="UPA00085"/>
<dbReference type="EMBL" id="PVXM01000007">
    <property type="protein sequence ID" value="PRR74678.1"/>
    <property type="molecule type" value="Genomic_DNA"/>
</dbReference>
<gene>
    <name evidence="11" type="primary">plsY_1</name>
    <name evidence="10" type="synonym">plsY</name>
    <name evidence="11" type="ORF">MOHU_06590</name>
</gene>
<evidence type="ECO:0000313" key="11">
    <source>
        <dbReference type="EMBL" id="PRR74678.1"/>
    </source>
</evidence>
<dbReference type="PANTHER" id="PTHR30309:SF0">
    <property type="entry name" value="GLYCEROL-3-PHOSPHATE ACYLTRANSFERASE-RELATED"/>
    <property type="match status" value="1"/>
</dbReference>
<keyword evidence="8 10" id="KW-0594">Phospholipid biosynthesis</keyword>
<comment type="pathway">
    <text evidence="10">Lipid metabolism; phospholipid metabolism.</text>
</comment>
<protein>
    <recommendedName>
        <fullName evidence="10">Glycerol-3-phosphate acyltransferase</fullName>
    </recommendedName>
    <alternativeName>
        <fullName evidence="10">Acyl-PO4 G3P acyltransferase</fullName>
    </alternativeName>
    <alternativeName>
        <fullName evidence="10">Acyl-phosphate--glycerol-3-phosphate acyltransferase</fullName>
    </alternativeName>
    <alternativeName>
        <fullName evidence="10">G3P acyltransferase</fullName>
        <shortName evidence="10">GPAT</shortName>
        <ecNumber evidence="10">2.3.1.275</ecNumber>
    </alternativeName>
    <alternativeName>
        <fullName evidence="10">Lysophosphatidic acid synthase</fullName>
        <shortName evidence="10">LPA synthase</shortName>
    </alternativeName>
</protein>
<keyword evidence="11" id="KW-0012">Acyltransferase</keyword>
<accession>A0A2T0AVH4</accession>
<evidence type="ECO:0000256" key="4">
    <source>
        <dbReference type="ARBA" id="ARBA00022692"/>
    </source>
</evidence>
<evidence type="ECO:0000256" key="6">
    <source>
        <dbReference type="ARBA" id="ARBA00023098"/>
    </source>
</evidence>
<dbReference type="RefSeq" id="WP_106004682.1">
    <property type="nucleotide sequence ID" value="NZ_CP136418.1"/>
</dbReference>
<keyword evidence="3 10" id="KW-0808">Transferase</keyword>
<comment type="similarity">
    <text evidence="10">Belongs to the PlsY family.</text>
</comment>
<keyword evidence="5 10" id="KW-1133">Transmembrane helix</keyword>
<evidence type="ECO:0000256" key="10">
    <source>
        <dbReference type="HAMAP-Rule" id="MF_01043"/>
    </source>
</evidence>
<keyword evidence="7 10" id="KW-0472">Membrane</keyword>
<evidence type="ECO:0000256" key="9">
    <source>
        <dbReference type="ARBA" id="ARBA00023264"/>
    </source>
</evidence>
<organism evidence="11 12">
    <name type="scientific">Neomoorella humiferrea</name>
    <dbReference type="NCBI Taxonomy" id="676965"/>
    <lineage>
        <taxon>Bacteria</taxon>
        <taxon>Bacillati</taxon>
        <taxon>Bacillota</taxon>
        <taxon>Clostridia</taxon>
        <taxon>Neomoorellales</taxon>
        <taxon>Neomoorellaceae</taxon>
        <taxon>Neomoorella</taxon>
    </lineage>
</organism>
<comment type="function">
    <text evidence="10">Catalyzes the transfer of an acyl group from acyl-phosphate (acyl-PO(4)) to glycerol-3-phosphate (G3P) to form lysophosphatidic acid (LPA). This enzyme utilizes acyl-phosphate as fatty acyl donor, but not acyl-CoA or acyl-ACP.</text>
</comment>
<dbReference type="NCBIfam" id="TIGR00023">
    <property type="entry name" value="glycerol-3-phosphate 1-O-acyltransferase PlsY"/>
    <property type="match status" value="1"/>
</dbReference>
<dbReference type="InterPro" id="IPR003811">
    <property type="entry name" value="G3P_acylTferase_PlsY"/>
</dbReference>
<feature type="transmembrane region" description="Helical" evidence="10">
    <location>
        <begin position="157"/>
        <end position="173"/>
    </location>
</feature>
<evidence type="ECO:0000256" key="8">
    <source>
        <dbReference type="ARBA" id="ARBA00023209"/>
    </source>
</evidence>
<dbReference type="Proteomes" id="UP000238415">
    <property type="component" value="Unassembled WGS sequence"/>
</dbReference>